<dbReference type="AlphaFoldDB" id="A0ABD3MMW7"/>
<protein>
    <recommendedName>
        <fullName evidence="5">Glycosyltransferase (GlcNAc)</fullName>
    </recommendedName>
</protein>
<dbReference type="PANTHER" id="PTHR34496:SF6">
    <property type="entry name" value="GLYCOSYLTRANSFERASE 2-LIKE DOMAIN-CONTAINING PROTEIN"/>
    <property type="match status" value="1"/>
</dbReference>
<gene>
    <name evidence="3" type="ORF">ACHAWU_003998</name>
</gene>
<feature type="compositionally biased region" description="Basic and acidic residues" evidence="1">
    <location>
        <begin position="161"/>
        <end position="170"/>
    </location>
</feature>
<keyword evidence="4" id="KW-1185">Reference proteome</keyword>
<evidence type="ECO:0000256" key="2">
    <source>
        <dbReference type="SAM" id="Phobius"/>
    </source>
</evidence>
<dbReference type="PANTHER" id="PTHR34496">
    <property type="entry name" value="GLCNAC TRANSFERASE-RELATED"/>
    <property type="match status" value="1"/>
</dbReference>
<feature type="region of interest" description="Disordered" evidence="1">
    <location>
        <begin position="1"/>
        <end position="98"/>
    </location>
</feature>
<sequence>MDAGNAVVAADSAPASKRGTEARSRKKKLLSSTSSNSNDDGGGGGMTYVGNGNGGIYDVSDSGDSSRRGGGSDSRSKRLALRKKRVHRSRARKSSGKGGNSTAFFLIGGCIFVLYLVVCLIFFRSLPEGDGEARGMRGLVQRTKEQMVKLRGKKSITDSASKSDVKREQVDSTLPKSPVPIGIWPVSIRNEDGKFEDIQHPGFDEGHEVLMSVPSFWANDPVAIHENKLMSRERALSIGTCITPDPITGSNTRGDACPLNERTIFVGIASYRDWQCRDTVTSIFSAAAHPERIRVAVVDQIVAGEDGSCDIPHSPCSQDPNQSICLYKDQIDVYQMEAELAVGPVFARHIGYRLYRGEYYAMQSDAHVTFTKGWDVDIISQMEATGDEMAVLSTYLTDIVGSIDPNTGLSLRKTRPIMCNTEYEGQGEGRHLRHLSQPEGVPDIHGMPQLQKMRSSPNEFACSLPQPYWAAGYSFSRGHFVATVPYDLYQGEEMSIGLRGFSVGYDYFAPERSVCFHSYAKGENQAGRNKVPHFWEHSEKYKGKGVIAMKRLLGIVHMNPDVDPSEWNHAEEAKYGLGGARETSKFYELYGIDVKKKTTERHLCQFVHNNMHNQFMKHLRADGMGIDYSKIDYRWKDPRPNDP</sequence>
<name>A0ABD3MMW7_9STRA</name>
<feature type="transmembrane region" description="Helical" evidence="2">
    <location>
        <begin position="102"/>
        <end position="123"/>
    </location>
</feature>
<dbReference type="Proteomes" id="UP001530293">
    <property type="component" value="Unassembled WGS sequence"/>
</dbReference>
<evidence type="ECO:0000313" key="3">
    <source>
        <dbReference type="EMBL" id="KAL3764186.1"/>
    </source>
</evidence>
<organism evidence="3 4">
    <name type="scientific">Discostella pseudostelligera</name>
    <dbReference type="NCBI Taxonomy" id="259834"/>
    <lineage>
        <taxon>Eukaryota</taxon>
        <taxon>Sar</taxon>
        <taxon>Stramenopiles</taxon>
        <taxon>Ochrophyta</taxon>
        <taxon>Bacillariophyta</taxon>
        <taxon>Coscinodiscophyceae</taxon>
        <taxon>Thalassiosirophycidae</taxon>
        <taxon>Stephanodiscales</taxon>
        <taxon>Stephanodiscaceae</taxon>
        <taxon>Discostella</taxon>
    </lineage>
</organism>
<dbReference type="EMBL" id="JALLBG020000108">
    <property type="protein sequence ID" value="KAL3764186.1"/>
    <property type="molecule type" value="Genomic_DNA"/>
</dbReference>
<keyword evidence="2" id="KW-0812">Transmembrane</keyword>
<evidence type="ECO:0000313" key="4">
    <source>
        <dbReference type="Proteomes" id="UP001530293"/>
    </source>
</evidence>
<dbReference type="InterPro" id="IPR021067">
    <property type="entry name" value="Glycosyltransferase"/>
</dbReference>
<keyword evidence="2" id="KW-1133">Transmembrane helix</keyword>
<feature type="compositionally biased region" description="Basic residues" evidence="1">
    <location>
        <begin position="77"/>
        <end position="95"/>
    </location>
</feature>
<evidence type="ECO:0000256" key="1">
    <source>
        <dbReference type="SAM" id="MobiDB-lite"/>
    </source>
</evidence>
<comment type="caution">
    <text evidence="3">The sequence shown here is derived from an EMBL/GenBank/DDBJ whole genome shotgun (WGS) entry which is preliminary data.</text>
</comment>
<dbReference type="Pfam" id="PF11397">
    <property type="entry name" value="GlcNAc"/>
    <property type="match status" value="2"/>
</dbReference>
<evidence type="ECO:0008006" key="5">
    <source>
        <dbReference type="Google" id="ProtNLM"/>
    </source>
</evidence>
<proteinExistence type="predicted"/>
<reference evidence="3 4" key="1">
    <citation type="submission" date="2024-10" db="EMBL/GenBank/DDBJ databases">
        <title>Updated reference genomes for cyclostephanoid diatoms.</title>
        <authorList>
            <person name="Roberts W.R."/>
            <person name="Alverson A.J."/>
        </authorList>
    </citation>
    <scope>NUCLEOTIDE SEQUENCE [LARGE SCALE GENOMIC DNA]</scope>
    <source>
        <strain evidence="3 4">AJA232-27</strain>
    </source>
</reference>
<feature type="region of interest" description="Disordered" evidence="1">
    <location>
        <begin position="151"/>
        <end position="174"/>
    </location>
</feature>
<feature type="compositionally biased region" description="Gly residues" evidence="1">
    <location>
        <begin position="40"/>
        <end position="55"/>
    </location>
</feature>
<keyword evidence="2" id="KW-0472">Membrane</keyword>
<accession>A0ABD3MMW7</accession>